<sequence>MLVLVLELAVDPTAVIVVEPRLVVELAAAPTLGAEPMIEVVVVVVELGAEPELEVVVGDVVELVVQPIVVAALVLVVVELGAEPMVVFVVTVVELVAQSTVEPAVEIVVQPIAVAVVEIVVQPMVEAVVQPIVEIVVGAVPMVLRGGVVRTNALLGLDVEGGGTAPSLWTLISDDIALAFVRLHP</sequence>
<dbReference type="AlphaFoldDB" id="A0A4Y7JPV3"/>
<keyword evidence="2" id="KW-1185">Reference proteome</keyword>
<evidence type="ECO:0000313" key="1">
    <source>
        <dbReference type="EMBL" id="RZC63143.1"/>
    </source>
</evidence>
<dbReference type="Proteomes" id="UP000316621">
    <property type="component" value="Chromosome 5"/>
</dbReference>
<reference evidence="1 2" key="1">
    <citation type="journal article" date="2018" name="Science">
        <title>The opium poppy genome and morphinan production.</title>
        <authorList>
            <person name="Guo L."/>
            <person name="Winzer T."/>
            <person name="Yang X."/>
            <person name="Li Y."/>
            <person name="Ning Z."/>
            <person name="He Z."/>
            <person name="Teodor R."/>
            <person name="Lu Y."/>
            <person name="Bowser T.A."/>
            <person name="Graham I.A."/>
            <person name="Ye K."/>
        </authorList>
    </citation>
    <scope>NUCLEOTIDE SEQUENCE [LARGE SCALE GENOMIC DNA]</scope>
    <source>
        <strain evidence="2">cv. HN1</strain>
        <tissue evidence="1">Leaves</tissue>
    </source>
</reference>
<gene>
    <name evidence="1" type="ORF">C5167_024897</name>
</gene>
<name>A0A4Y7JPV3_PAPSO</name>
<accession>A0A4Y7JPV3</accession>
<dbReference type="EMBL" id="CM010719">
    <property type="protein sequence ID" value="RZC63143.1"/>
    <property type="molecule type" value="Genomic_DNA"/>
</dbReference>
<organism evidence="1 2">
    <name type="scientific">Papaver somniferum</name>
    <name type="common">Opium poppy</name>
    <dbReference type="NCBI Taxonomy" id="3469"/>
    <lineage>
        <taxon>Eukaryota</taxon>
        <taxon>Viridiplantae</taxon>
        <taxon>Streptophyta</taxon>
        <taxon>Embryophyta</taxon>
        <taxon>Tracheophyta</taxon>
        <taxon>Spermatophyta</taxon>
        <taxon>Magnoliopsida</taxon>
        <taxon>Ranunculales</taxon>
        <taxon>Papaveraceae</taxon>
        <taxon>Papaveroideae</taxon>
        <taxon>Papaver</taxon>
    </lineage>
</organism>
<proteinExistence type="predicted"/>
<dbReference type="Gramene" id="RZC63143">
    <property type="protein sequence ID" value="RZC63143"/>
    <property type="gene ID" value="C5167_024897"/>
</dbReference>
<protein>
    <submittedName>
        <fullName evidence="1">Uncharacterized protein</fullName>
    </submittedName>
</protein>
<evidence type="ECO:0000313" key="2">
    <source>
        <dbReference type="Proteomes" id="UP000316621"/>
    </source>
</evidence>